<gene>
    <name evidence="2" type="ORF">C4E15_09330</name>
</gene>
<keyword evidence="1" id="KW-0812">Transmembrane</keyword>
<dbReference type="EMBL" id="PREU01000003">
    <property type="protein sequence ID" value="PPA76949.1"/>
    <property type="molecule type" value="Genomic_DNA"/>
</dbReference>
<dbReference type="Pfam" id="PF13687">
    <property type="entry name" value="DUF4153"/>
    <property type="match status" value="1"/>
</dbReference>
<feature type="transmembrane region" description="Helical" evidence="1">
    <location>
        <begin position="78"/>
        <end position="98"/>
    </location>
</feature>
<evidence type="ECO:0000256" key="1">
    <source>
        <dbReference type="SAM" id="Phobius"/>
    </source>
</evidence>
<feature type="transmembrane region" description="Helical" evidence="1">
    <location>
        <begin position="300"/>
        <end position="321"/>
    </location>
</feature>
<evidence type="ECO:0000313" key="3">
    <source>
        <dbReference type="Proteomes" id="UP000239990"/>
    </source>
</evidence>
<dbReference type="AlphaFoldDB" id="A0A2S5GVB1"/>
<name>A0A2S5GVB1_9BURK</name>
<feature type="transmembrane region" description="Helical" evidence="1">
    <location>
        <begin position="235"/>
        <end position="255"/>
    </location>
</feature>
<organism evidence="2 3">
    <name type="scientific">Achromobacter spanius</name>
    <dbReference type="NCBI Taxonomy" id="217203"/>
    <lineage>
        <taxon>Bacteria</taxon>
        <taxon>Pseudomonadati</taxon>
        <taxon>Pseudomonadota</taxon>
        <taxon>Betaproteobacteria</taxon>
        <taxon>Burkholderiales</taxon>
        <taxon>Alcaligenaceae</taxon>
        <taxon>Achromobacter</taxon>
    </lineage>
</organism>
<feature type="transmembrane region" description="Helical" evidence="1">
    <location>
        <begin position="21"/>
        <end position="39"/>
    </location>
</feature>
<sequence>MNNPSLKKTVGARLDAADITVLIHGAIAALLGAGMQQLMAHRAWPWGHPFALYFLLQWLALMPLAAALLSGMKSRRRWLTALGIFGVLLPLVTAYGMTAAFGSMPDERGGWAGRGETAMALLLAGMVGFVLLALVQALDVHRPRWNYPAIFRAAWRNTVHLGLSLGLALCVCLLMAAAGAMFDMIGIRIVRSLVEDATFRFAVWPMVLAACLVGVRRRPALTNVLQRAWLTLNAWLLPLVTVVGLAFTVALAARLALGLQAVQLSAGVLIAFLLVWIKLINAAWQDGPQADPFGPGLRRLLRWAMVCLLPLAAVALTGAVIRVEQYGWTVLRAWGVGAAAILVLYGVGYAWAAIRGKHHHAALAATNLVAALATVALLLALATPLANPLRLTAESQFQRLVDGRKDPEDFSFHAMGRDYGVWGHDALRRLADGAANAREPRIAEAAKETLQGGYFRWDAPLDPARDQAPDLAVTLAVTPAGRDVPVAWWRTLRREHPALARACVPGAQAQAQAQARAAASAAAASGADASGADASTAEAPPVSRCRVIFADLTGDGADELVLYVAPQSDTDYPGPDRFSAFTLDAADQWRYLGDLHAASFEQPMEDVTGVDDVAQALKQGLVRTRPRADRDLLIGDQLLRLR</sequence>
<feature type="transmembrane region" description="Helical" evidence="1">
    <location>
        <begin position="361"/>
        <end position="382"/>
    </location>
</feature>
<keyword evidence="1" id="KW-1133">Transmembrane helix</keyword>
<dbReference type="Proteomes" id="UP000239990">
    <property type="component" value="Unassembled WGS sequence"/>
</dbReference>
<feature type="transmembrane region" description="Helical" evidence="1">
    <location>
        <begin position="333"/>
        <end position="354"/>
    </location>
</feature>
<dbReference type="RefSeq" id="WP_104143246.1">
    <property type="nucleotide sequence ID" value="NZ_PREU01000003.1"/>
</dbReference>
<dbReference type="OrthoDB" id="7022049at2"/>
<evidence type="ECO:0000313" key="2">
    <source>
        <dbReference type="EMBL" id="PPA76949.1"/>
    </source>
</evidence>
<feature type="transmembrane region" description="Helical" evidence="1">
    <location>
        <begin position="261"/>
        <end position="279"/>
    </location>
</feature>
<feature type="transmembrane region" description="Helical" evidence="1">
    <location>
        <begin position="51"/>
        <end position="71"/>
    </location>
</feature>
<proteinExistence type="predicted"/>
<protein>
    <submittedName>
        <fullName evidence="2">DUF4153 domain-containing protein</fullName>
    </submittedName>
</protein>
<keyword evidence="1" id="KW-0472">Membrane</keyword>
<accession>A0A2S5GVB1</accession>
<feature type="transmembrane region" description="Helical" evidence="1">
    <location>
        <begin position="159"/>
        <end position="185"/>
    </location>
</feature>
<feature type="transmembrane region" description="Helical" evidence="1">
    <location>
        <begin position="197"/>
        <end position="215"/>
    </location>
</feature>
<comment type="caution">
    <text evidence="2">The sequence shown here is derived from an EMBL/GenBank/DDBJ whole genome shotgun (WGS) entry which is preliminary data.</text>
</comment>
<reference evidence="2 3" key="1">
    <citation type="submission" date="2018-02" db="EMBL/GenBank/DDBJ databases">
        <title>Draft Genome of Achromobacter spanius stain 6.</title>
        <authorList>
            <person name="Gunasekera T.S."/>
            <person name="Radwan O."/>
            <person name="Ruiz O.N."/>
        </authorList>
    </citation>
    <scope>NUCLEOTIDE SEQUENCE [LARGE SCALE GENOMIC DNA]</scope>
    <source>
        <strain evidence="2 3">6</strain>
    </source>
</reference>
<dbReference type="InterPro" id="IPR025291">
    <property type="entry name" value="DUF4153"/>
</dbReference>
<feature type="transmembrane region" description="Helical" evidence="1">
    <location>
        <begin position="118"/>
        <end position="138"/>
    </location>
</feature>